<evidence type="ECO:0000313" key="2">
    <source>
        <dbReference type="Proteomes" id="UP001055879"/>
    </source>
</evidence>
<organism evidence="1 2">
    <name type="scientific">Arctium lappa</name>
    <name type="common">Greater burdock</name>
    <name type="synonym">Lappa major</name>
    <dbReference type="NCBI Taxonomy" id="4217"/>
    <lineage>
        <taxon>Eukaryota</taxon>
        <taxon>Viridiplantae</taxon>
        <taxon>Streptophyta</taxon>
        <taxon>Embryophyta</taxon>
        <taxon>Tracheophyta</taxon>
        <taxon>Spermatophyta</taxon>
        <taxon>Magnoliopsida</taxon>
        <taxon>eudicotyledons</taxon>
        <taxon>Gunneridae</taxon>
        <taxon>Pentapetalae</taxon>
        <taxon>asterids</taxon>
        <taxon>campanulids</taxon>
        <taxon>Asterales</taxon>
        <taxon>Asteraceae</taxon>
        <taxon>Carduoideae</taxon>
        <taxon>Cardueae</taxon>
        <taxon>Arctiinae</taxon>
        <taxon>Arctium</taxon>
    </lineage>
</organism>
<name>A0ACB9CHX2_ARCLA</name>
<dbReference type="EMBL" id="CM042050">
    <property type="protein sequence ID" value="KAI3733849.1"/>
    <property type="molecule type" value="Genomic_DNA"/>
</dbReference>
<evidence type="ECO:0000313" key="1">
    <source>
        <dbReference type="EMBL" id="KAI3733849.1"/>
    </source>
</evidence>
<comment type="caution">
    <text evidence="1">The sequence shown here is derived from an EMBL/GenBank/DDBJ whole genome shotgun (WGS) entry which is preliminary data.</text>
</comment>
<reference evidence="2" key="1">
    <citation type="journal article" date="2022" name="Mol. Ecol. Resour.">
        <title>The genomes of chicory, endive, great burdock and yacon provide insights into Asteraceae palaeo-polyploidization history and plant inulin production.</title>
        <authorList>
            <person name="Fan W."/>
            <person name="Wang S."/>
            <person name="Wang H."/>
            <person name="Wang A."/>
            <person name="Jiang F."/>
            <person name="Liu H."/>
            <person name="Zhao H."/>
            <person name="Xu D."/>
            <person name="Zhang Y."/>
        </authorList>
    </citation>
    <scope>NUCLEOTIDE SEQUENCE [LARGE SCALE GENOMIC DNA]</scope>
    <source>
        <strain evidence="2">cv. Niubang</strain>
    </source>
</reference>
<sequence>MIQSPIFIFFCTPPIPGGLPTHVRTRRHHQSSILPPPSPARDLQHTHTLPFIFIFFSQFHTHTLHYIL</sequence>
<proteinExistence type="predicted"/>
<keyword evidence="2" id="KW-1185">Reference proteome</keyword>
<reference evidence="1 2" key="2">
    <citation type="journal article" date="2022" name="Mol. Ecol. Resour.">
        <title>The genomes of chicory, endive, great burdock and yacon provide insights into Asteraceae paleo-polyploidization history and plant inulin production.</title>
        <authorList>
            <person name="Fan W."/>
            <person name="Wang S."/>
            <person name="Wang H."/>
            <person name="Wang A."/>
            <person name="Jiang F."/>
            <person name="Liu H."/>
            <person name="Zhao H."/>
            <person name="Xu D."/>
            <person name="Zhang Y."/>
        </authorList>
    </citation>
    <scope>NUCLEOTIDE SEQUENCE [LARGE SCALE GENOMIC DNA]</scope>
    <source>
        <strain evidence="2">cv. Niubang</strain>
    </source>
</reference>
<accession>A0ACB9CHX2</accession>
<dbReference type="Proteomes" id="UP001055879">
    <property type="component" value="Linkage Group LG04"/>
</dbReference>
<gene>
    <name evidence="1" type="ORF">L6452_13307</name>
</gene>
<protein>
    <submittedName>
        <fullName evidence="1">Uncharacterized protein</fullName>
    </submittedName>
</protein>